<comment type="caution">
    <text evidence="2">The sequence shown here is derived from an EMBL/GenBank/DDBJ whole genome shotgun (WGS) entry which is preliminary data.</text>
</comment>
<evidence type="ECO:0000256" key="1">
    <source>
        <dbReference type="SAM" id="Phobius"/>
    </source>
</evidence>
<keyword evidence="1" id="KW-0812">Transmembrane</keyword>
<sequence>MHVDGGDVGKACNNYGIGMSVLAGILTVLHSVSYALHITMFKSFRAYRHQILAELQNRNEARHGPLSLSDLNAREYGLITPPKLPTYEEVIDSPPPPTYDGPASVEIQDSISIELN</sequence>
<reference evidence="2" key="1">
    <citation type="submission" date="2023-10" db="EMBL/GenBank/DDBJ databases">
        <title>Genome assembly of Pristionchus species.</title>
        <authorList>
            <person name="Yoshida K."/>
            <person name="Sommer R.J."/>
        </authorList>
    </citation>
    <scope>NUCLEOTIDE SEQUENCE</scope>
    <source>
        <strain evidence="2">RS5133</strain>
    </source>
</reference>
<name>A0AAV5VUD1_9BILA</name>
<protein>
    <submittedName>
        <fullName evidence="2">Uncharacterized protein</fullName>
    </submittedName>
</protein>
<keyword evidence="1" id="KW-0472">Membrane</keyword>
<dbReference type="EMBL" id="BTSY01000004">
    <property type="protein sequence ID" value="GMT23096.1"/>
    <property type="molecule type" value="Genomic_DNA"/>
</dbReference>
<gene>
    <name evidence="2" type="ORF">PFISCL1PPCAC_14393</name>
</gene>
<evidence type="ECO:0000313" key="2">
    <source>
        <dbReference type="EMBL" id="GMT23096.1"/>
    </source>
</evidence>
<accession>A0AAV5VUD1</accession>
<dbReference type="Proteomes" id="UP001432322">
    <property type="component" value="Unassembled WGS sequence"/>
</dbReference>
<proteinExistence type="predicted"/>
<feature type="transmembrane region" description="Helical" evidence="1">
    <location>
        <begin position="15"/>
        <end position="36"/>
    </location>
</feature>
<keyword evidence="1" id="KW-1133">Transmembrane helix</keyword>
<keyword evidence="3" id="KW-1185">Reference proteome</keyword>
<organism evidence="2 3">
    <name type="scientific">Pristionchus fissidentatus</name>
    <dbReference type="NCBI Taxonomy" id="1538716"/>
    <lineage>
        <taxon>Eukaryota</taxon>
        <taxon>Metazoa</taxon>
        <taxon>Ecdysozoa</taxon>
        <taxon>Nematoda</taxon>
        <taxon>Chromadorea</taxon>
        <taxon>Rhabditida</taxon>
        <taxon>Rhabditina</taxon>
        <taxon>Diplogasteromorpha</taxon>
        <taxon>Diplogasteroidea</taxon>
        <taxon>Neodiplogasteridae</taxon>
        <taxon>Pristionchus</taxon>
    </lineage>
</organism>
<dbReference type="AlphaFoldDB" id="A0AAV5VUD1"/>
<evidence type="ECO:0000313" key="3">
    <source>
        <dbReference type="Proteomes" id="UP001432322"/>
    </source>
</evidence>